<evidence type="ECO:0000256" key="4">
    <source>
        <dbReference type="SAM" id="MobiDB-lite"/>
    </source>
</evidence>
<keyword evidence="7" id="KW-1185">Reference proteome</keyword>
<dbReference type="Pfam" id="PF00097">
    <property type="entry name" value="zf-C3HC4"/>
    <property type="match status" value="1"/>
</dbReference>
<dbReference type="GO" id="GO:0008270">
    <property type="term" value="F:zinc ion binding"/>
    <property type="evidence" value="ECO:0007669"/>
    <property type="project" value="UniProtKB-KW"/>
</dbReference>
<dbReference type="InterPro" id="IPR013083">
    <property type="entry name" value="Znf_RING/FYVE/PHD"/>
</dbReference>
<dbReference type="Gene3D" id="3.30.40.10">
    <property type="entry name" value="Zinc/RING finger domain, C3HC4 (zinc finger)"/>
    <property type="match status" value="1"/>
</dbReference>
<evidence type="ECO:0000256" key="2">
    <source>
        <dbReference type="ARBA" id="ARBA00022771"/>
    </source>
</evidence>
<sequence>MPDAHPQYGFRSTAEQRRKLGDRLRAPRGVVVGFSSNRPMWPSAVADVAVGAPRRGLVWSVWLEDMVPSETGAPSRQNMVSPSSLFVWAVIAYCLHRDTTQLTSTPRRVRPHPLETVWSARSAHPFPDERTDDASPISPLLSSDTESDSDSDIPLIAPRHACVLREKLDEVAPAYVINAATTPADLCAICQCRGPRRIRVCHPQNADVPWPVPPPTASPCHPPGAWWRTLRCTHSFHSRCILHWAAVANRCPLCAYPLVGWVPQLPSAPRYDV</sequence>
<name>A0AAV9IYW1_CYACA</name>
<evidence type="ECO:0000256" key="3">
    <source>
        <dbReference type="ARBA" id="ARBA00022833"/>
    </source>
</evidence>
<feature type="region of interest" description="Disordered" evidence="4">
    <location>
        <begin position="120"/>
        <end position="151"/>
    </location>
</feature>
<accession>A0AAV9IYW1</accession>
<protein>
    <recommendedName>
        <fullName evidence="5">Zinc finger C3HC4 RING-type domain-containing protein</fullName>
    </recommendedName>
</protein>
<evidence type="ECO:0000259" key="5">
    <source>
        <dbReference type="Pfam" id="PF00097"/>
    </source>
</evidence>
<dbReference type="Proteomes" id="UP001301350">
    <property type="component" value="Unassembled WGS sequence"/>
</dbReference>
<comment type="caution">
    <text evidence="6">The sequence shown here is derived from an EMBL/GenBank/DDBJ whole genome shotgun (WGS) entry which is preliminary data.</text>
</comment>
<gene>
    <name evidence="6" type="ORF">CDCA_CDCA11G3299</name>
</gene>
<evidence type="ECO:0000313" key="7">
    <source>
        <dbReference type="Proteomes" id="UP001301350"/>
    </source>
</evidence>
<dbReference type="InterPro" id="IPR018957">
    <property type="entry name" value="Znf_C3HC4_RING-type"/>
</dbReference>
<dbReference type="SUPFAM" id="SSF57850">
    <property type="entry name" value="RING/U-box"/>
    <property type="match status" value="1"/>
</dbReference>
<keyword evidence="2" id="KW-0863">Zinc-finger</keyword>
<feature type="domain" description="Zinc finger C3HC4 RING-type" evidence="5">
    <location>
        <begin position="228"/>
        <end position="254"/>
    </location>
</feature>
<keyword evidence="1" id="KW-0479">Metal-binding</keyword>
<reference evidence="6 7" key="1">
    <citation type="submission" date="2022-07" db="EMBL/GenBank/DDBJ databases">
        <title>Genome-wide signatures of adaptation to extreme environments.</title>
        <authorList>
            <person name="Cho C.H."/>
            <person name="Yoon H.S."/>
        </authorList>
    </citation>
    <scope>NUCLEOTIDE SEQUENCE [LARGE SCALE GENOMIC DNA]</scope>
    <source>
        <strain evidence="6 7">DBV 063 E5</strain>
    </source>
</reference>
<keyword evidence="3" id="KW-0862">Zinc</keyword>
<proteinExistence type="predicted"/>
<dbReference type="EMBL" id="JANCYW010000011">
    <property type="protein sequence ID" value="KAK4537274.1"/>
    <property type="molecule type" value="Genomic_DNA"/>
</dbReference>
<organism evidence="6 7">
    <name type="scientific">Cyanidium caldarium</name>
    <name type="common">Red alga</name>
    <dbReference type="NCBI Taxonomy" id="2771"/>
    <lineage>
        <taxon>Eukaryota</taxon>
        <taxon>Rhodophyta</taxon>
        <taxon>Bangiophyceae</taxon>
        <taxon>Cyanidiales</taxon>
        <taxon>Cyanidiaceae</taxon>
        <taxon>Cyanidium</taxon>
    </lineage>
</organism>
<evidence type="ECO:0000256" key="1">
    <source>
        <dbReference type="ARBA" id="ARBA00022723"/>
    </source>
</evidence>
<evidence type="ECO:0000313" key="6">
    <source>
        <dbReference type="EMBL" id="KAK4537274.1"/>
    </source>
</evidence>
<dbReference type="AlphaFoldDB" id="A0AAV9IYW1"/>